<dbReference type="PANTHER" id="PTHR12242:SF1">
    <property type="entry name" value="MYND-TYPE DOMAIN-CONTAINING PROTEIN"/>
    <property type="match status" value="1"/>
</dbReference>
<evidence type="ECO:0000256" key="5">
    <source>
        <dbReference type="SAM" id="Phobius"/>
    </source>
</evidence>
<keyword evidence="4 5" id="KW-0472">Membrane</keyword>
<dbReference type="Pfam" id="PF04750">
    <property type="entry name" value="Far-17a_AIG1"/>
    <property type="match status" value="1"/>
</dbReference>
<evidence type="ECO:0000313" key="6">
    <source>
        <dbReference type="EMBL" id="KAF2674439.1"/>
    </source>
</evidence>
<sequence>MILLPPADPIRFSTSWALTAKTYAAFRALISLYILTSILTILAWDSHNSPVEVARYWSYFTNITFISLGFYHAFAAYHSLSYWRTGTPALARWPGVLGKLHSLFYSTIVVFPFLVTIVFWSLLYTSLPTPFTLWSNLSEHALNSVFALLEITFARTEPMPWIHLAYLVVLLAMYLGVVFITVDTEHFYVYGFLDYHRPGGRGRVAAYIFGVLLLVVVLFVVVRYLIRLRVWLTETRVGRERRLETRESLREETQEVKV</sequence>
<dbReference type="EMBL" id="MU004230">
    <property type="protein sequence ID" value="KAF2674439.1"/>
    <property type="molecule type" value="Genomic_DNA"/>
</dbReference>
<dbReference type="InterPro" id="IPR006838">
    <property type="entry name" value="ADTRP_AIG1"/>
</dbReference>
<evidence type="ECO:0000256" key="2">
    <source>
        <dbReference type="ARBA" id="ARBA00022692"/>
    </source>
</evidence>
<keyword evidence="2 5" id="KW-0812">Transmembrane</keyword>
<proteinExistence type="predicted"/>
<dbReference type="Proteomes" id="UP000799302">
    <property type="component" value="Unassembled WGS sequence"/>
</dbReference>
<protein>
    <recommendedName>
        <fullName evidence="8">FAR-17a/AIG1-like protein</fullName>
    </recommendedName>
</protein>
<keyword evidence="3 5" id="KW-1133">Transmembrane helix</keyword>
<evidence type="ECO:0000256" key="4">
    <source>
        <dbReference type="ARBA" id="ARBA00023136"/>
    </source>
</evidence>
<dbReference type="AlphaFoldDB" id="A0A6A6UQ70"/>
<dbReference type="GO" id="GO:0012505">
    <property type="term" value="C:endomembrane system"/>
    <property type="evidence" value="ECO:0007669"/>
    <property type="project" value="UniProtKB-SubCell"/>
</dbReference>
<evidence type="ECO:0008006" key="8">
    <source>
        <dbReference type="Google" id="ProtNLM"/>
    </source>
</evidence>
<dbReference type="GO" id="GO:0016020">
    <property type="term" value="C:membrane"/>
    <property type="evidence" value="ECO:0007669"/>
    <property type="project" value="InterPro"/>
</dbReference>
<evidence type="ECO:0000313" key="7">
    <source>
        <dbReference type="Proteomes" id="UP000799302"/>
    </source>
</evidence>
<feature type="transmembrane region" description="Helical" evidence="5">
    <location>
        <begin position="56"/>
        <end position="83"/>
    </location>
</feature>
<dbReference type="PANTHER" id="PTHR12242">
    <property type="entry name" value="OS02G0130600 PROTEIN-RELATED"/>
    <property type="match status" value="1"/>
</dbReference>
<keyword evidence="7" id="KW-1185">Reference proteome</keyword>
<feature type="transmembrane region" description="Helical" evidence="5">
    <location>
        <begin position="103"/>
        <end position="124"/>
    </location>
</feature>
<feature type="transmembrane region" description="Helical" evidence="5">
    <location>
        <begin position="204"/>
        <end position="226"/>
    </location>
</feature>
<dbReference type="OrthoDB" id="419711at2759"/>
<comment type="subcellular location">
    <subcellularLocation>
        <location evidence="1">Endomembrane system</location>
        <topology evidence="1">Multi-pass membrane protein</topology>
    </subcellularLocation>
</comment>
<name>A0A6A6UQ70_9PEZI</name>
<evidence type="ECO:0000256" key="1">
    <source>
        <dbReference type="ARBA" id="ARBA00004127"/>
    </source>
</evidence>
<organism evidence="6 7">
    <name type="scientific">Microthyrium microscopicum</name>
    <dbReference type="NCBI Taxonomy" id="703497"/>
    <lineage>
        <taxon>Eukaryota</taxon>
        <taxon>Fungi</taxon>
        <taxon>Dikarya</taxon>
        <taxon>Ascomycota</taxon>
        <taxon>Pezizomycotina</taxon>
        <taxon>Dothideomycetes</taxon>
        <taxon>Dothideomycetes incertae sedis</taxon>
        <taxon>Microthyriales</taxon>
        <taxon>Microthyriaceae</taxon>
        <taxon>Microthyrium</taxon>
    </lineage>
</organism>
<evidence type="ECO:0000256" key="3">
    <source>
        <dbReference type="ARBA" id="ARBA00022989"/>
    </source>
</evidence>
<reference evidence="6" key="1">
    <citation type="journal article" date="2020" name="Stud. Mycol.">
        <title>101 Dothideomycetes genomes: a test case for predicting lifestyles and emergence of pathogens.</title>
        <authorList>
            <person name="Haridas S."/>
            <person name="Albert R."/>
            <person name="Binder M."/>
            <person name="Bloem J."/>
            <person name="Labutti K."/>
            <person name="Salamov A."/>
            <person name="Andreopoulos B."/>
            <person name="Baker S."/>
            <person name="Barry K."/>
            <person name="Bills G."/>
            <person name="Bluhm B."/>
            <person name="Cannon C."/>
            <person name="Castanera R."/>
            <person name="Culley D."/>
            <person name="Daum C."/>
            <person name="Ezra D."/>
            <person name="Gonzalez J."/>
            <person name="Henrissat B."/>
            <person name="Kuo A."/>
            <person name="Liang C."/>
            <person name="Lipzen A."/>
            <person name="Lutzoni F."/>
            <person name="Magnuson J."/>
            <person name="Mondo S."/>
            <person name="Nolan M."/>
            <person name="Ohm R."/>
            <person name="Pangilinan J."/>
            <person name="Park H.-J."/>
            <person name="Ramirez L."/>
            <person name="Alfaro M."/>
            <person name="Sun H."/>
            <person name="Tritt A."/>
            <person name="Yoshinaga Y."/>
            <person name="Zwiers L.-H."/>
            <person name="Turgeon B."/>
            <person name="Goodwin S."/>
            <person name="Spatafora J."/>
            <person name="Crous P."/>
            <person name="Grigoriev I."/>
        </authorList>
    </citation>
    <scope>NUCLEOTIDE SEQUENCE</scope>
    <source>
        <strain evidence="6">CBS 115976</strain>
    </source>
</reference>
<accession>A0A6A6UQ70</accession>
<feature type="transmembrane region" description="Helical" evidence="5">
    <location>
        <begin position="164"/>
        <end position="184"/>
    </location>
</feature>
<feature type="transmembrane region" description="Helical" evidence="5">
    <location>
        <begin position="24"/>
        <end position="44"/>
    </location>
</feature>
<gene>
    <name evidence="6" type="ORF">BT63DRAFT_419732</name>
</gene>